<dbReference type="EMBL" id="BGPR01003096">
    <property type="protein sequence ID" value="GBM83620.1"/>
    <property type="molecule type" value="Genomic_DNA"/>
</dbReference>
<evidence type="ECO:0000313" key="2">
    <source>
        <dbReference type="Proteomes" id="UP000499080"/>
    </source>
</evidence>
<proteinExistence type="predicted"/>
<organism evidence="1 2">
    <name type="scientific">Araneus ventricosus</name>
    <name type="common">Orbweaver spider</name>
    <name type="synonym">Epeira ventricosa</name>
    <dbReference type="NCBI Taxonomy" id="182803"/>
    <lineage>
        <taxon>Eukaryota</taxon>
        <taxon>Metazoa</taxon>
        <taxon>Ecdysozoa</taxon>
        <taxon>Arthropoda</taxon>
        <taxon>Chelicerata</taxon>
        <taxon>Arachnida</taxon>
        <taxon>Araneae</taxon>
        <taxon>Araneomorphae</taxon>
        <taxon>Entelegynae</taxon>
        <taxon>Araneoidea</taxon>
        <taxon>Araneidae</taxon>
        <taxon>Araneus</taxon>
    </lineage>
</organism>
<keyword evidence="2" id="KW-1185">Reference proteome</keyword>
<accession>A0A4Y2J144</accession>
<sequence length="145" mass="16265">MDQHYYSSASNSLLARTADRTPKTFALQGDPSRSTLTPSSKRSPYIVYPAGCDVTWNDLAHSWRIFSPNRDIEKIPAPLRSHISSPKSPHLLPSLSPRPGVQTGLLSVISYLHLQNSLSNHKIHIAGKRLSLFVTLYYFSTHFSF</sequence>
<name>A0A4Y2J144_ARAVE</name>
<dbReference type="Proteomes" id="UP000499080">
    <property type="component" value="Unassembled WGS sequence"/>
</dbReference>
<protein>
    <submittedName>
        <fullName evidence="1">Uncharacterized protein</fullName>
    </submittedName>
</protein>
<gene>
    <name evidence="1" type="ORF">AVEN_260297_1</name>
</gene>
<reference evidence="1 2" key="1">
    <citation type="journal article" date="2019" name="Sci. Rep.">
        <title>Orb-weaving spider Araneus ventricosus genome elucidates the spidroin gene catalogue.</title>
        <authorList>
            <person name="Kono N."/>
            <person name="Nakamura H."/>
            <person name="Ohtoshi R."/>
            <person name="Moran D.A.P."/>
            <person name="Shinohara A."/>
            <person name="Yoshida Y."/>
            <person name="Fujiwara M."/>
            <person name="Mori M."/>
            <person name="Tomita M."/>
            <person name="Arakawa K."/>
        </authorList>
    </citation>
    <scope>NUCLEOTIDE SEQUENCE [LARGE SCALE GENOMIC DNA]</scope>
</reference>
<dbReference type="AlphaFoldDB" id="A0A4Y2J144"/>
<comment type="caution">
    <text evidence="1">The sequence shown here is derived from an EMBL/GenBank/DDBJ whole genome shotgun (WGS) entry which is preliminary data.</text>
</comment>
<evidence type="ECO:0000313" key="1">
    <source>
        <dbReference type="EMBL" id="GBM83620.1"/>
    </source>
</evidence>